<feature type="compositionally biased region" description="Pro residues" evidence="1">
    <location>
        <begin position="1038"/>
        <end position="1050"/>
    </location>
</feature>
<organism evidence="2 3">
    <name type="scientific">Synaphobranchus kaupii</name>
    <name type="common">Kaup's arrowtooth eel</name>
    <dbReference type="NCBI Taxonomy" id="118154"/>
    <lineage>
        <taxon>Eukaryota</taxon>
        <taxon>Metazoa</taxon>
        <taxon>Chordata</taxon>
        <taxon>Craniata</taxon>
        <taxon>Vertebrata</taxon>
        <taxon>Euteleostomi</taxon>
        <taxon>Actinopterygii</taxon>
        <taxon>Neopterygii</taxon>
        <taxon>Teleostei</taxon>
        <taxon>Anguilliformes</taxon>
        <taxon>Synaphobranchidae</taxon>
        <taxon>Synaphobranchus</taxon>
    </lineage>
</organism>
<feature type="compositionally biased region" description="Low complexity" evidence="1">
    <location>
        <begin position="510"/>
        <end position="525"/>
    </location>
</feature>
<feature type="compositionally biased region" description="Polar residues" evidence="1">
    <location>
        <begin position="977"/>
        <end position="995"/>
    </location>
</feature>
<name>A0A9Q1E6M5_SYNKA</name>
<feature type="compositionally biased region" description="Polar residues" evidence="1">
    <location>
        <begin position="443"/>
        <end position="454"/>
    </location>
</feature>
<feature type="compositionally biased region" description="Low complexity" evidence="1">
    <location>
        <begin position="467"/>
        <end position="483"/>
    </location>
</feature>
<proteinExistence type="predicted"/>
<dbReference type="GO" id="GO:0030154">
    <property type="term" value="P:cell differentiation"/>
    <property type="evidence" value="ECO:0007669"/>
    <property type="project" value="TreeGrafter"/>
</dbReference>
<sequence length="1179" mass="124438">MKRTLHQQIKLWIRPNNSGRTQTKGLWFQGVGCAGRVSGMSLSRSVGDLVPQDIAEILARERHSGKGRKHRGGSLGRAFRWLKARRKKKGGASGGSNSHAPIRLAGIVGDGHHHGHDNAKGLPKQQEERPTLSPLYPENVFIEGNRPQYLQDLHTEAQEGLKIQLQEENGMDYESITTMSVTSTATMQTEDGDSLADSMRAVGSGGTDAMSTVSMSAVSTVSTVSAVSDVSAMSAASTQSLRSTRSGLTRQGSTFKPLSGSRRPEKRRRSKRSTVAGIPQHVQRELGLDRGPWHTSPTEAQLPNGEGVVMLTEEVDALPDPGGTPEGVREHLAALEVLESSEEQQLLRHHMQSLYRDDLAIARSAGPRLSPGRRPKSVSVPRRVAGRSEGCAPSGSPTEALPSSPVMYISPQATYLSKIIPNAVLPGEVDVIEISRKGRSRGSVRTLSKSSLTAPSPALSRASVDWSGSDSSHTVVSDSSTISSGGGRGRRAKAERERAVPHPASPDQMSIHSSVSCSSDITSVSQQMDRYGDDRHSDGPFRRNLSVTKSKKNPPAPPRRTNSLHPSKQRRRSRELLDAPVPSPSPAYSADQSEISSSSSSSSTVAPTPAQPVGAQTLSPSSGYSSQSPASPPQPSPTGPAQQGAPPKTSFLTAAVLDFGTPLDIPPPPIVKAPTPPPPETWIHDQRSFDLLCGPLSVQRNLFVALQKIRLERQRKVLEQPQCPLVAGGEPSAAGQKKYPPPVRKKSALIRASPAVMLKKSQNMQMLSQTPPPSPPPSHQPPPPTKPTPPSSVSELDSAWPLPPPPAVELLVGSVFDGQNEPDFLPPPPLQGGAGSPPIAGKGPPVGTTLLETARAVTTVTTVTAPPVTVESVPPAARTQQASQEVTAPAAIVTAAVVTEPNDIAKPVEERTLPTCPAEPGPANQEAPSREPQPKISPTAKQEVRVPLTAQSLLQRIRKRASDTAVTPAQDSVEKPGQNQKQADEQSAPQRPKTLTVTAPPPTVKSPPPATGSAPSMRLQEAIRMKTAAMSRLGPRPTRSPSPSPSPSSPSPASTASFIFAKSTKKVVIETPSSPEAQAGLKANLASELAWIAAAQKKPAKVPPPVAKKPSQHTPTDHTPPTTPDGLPAMVAENGGVTAPRKETPTEQAQPKENPQSLTANPGGAQPASTGQVSLSPPS</sequence>
<dbReference type="EMBL" id="JAINUF010000024">
    <property type="protein sequence ID" value="KAJ8333192.1"/>
    <property type="molecule type" value="Genomic_DNA"/>
</dbReference>
<feature type="compositionally biased region" description="Low complexity" evidence="1">
    <location>
        <begin position="586"/>
        <end position="603"/>
    </location>
</feature>
<feature type="compositionally biased region" description="Basic and acidic residues" evidence="1">
    <location>
        <begin position="530"/>
        <end position="541"/>
    </location>
</feature>
<feature type="compositionally biased region" description="Polar residues" evidence="1">
    <location>
        <begin position="1167"/>
        <end position="1179"/>
    </location>
</feature>
<comment type="caution">
    <text evidence="2">The sequence shown here is derived from an EMBL/GenBank/DDBJ whole genome shotgun (WGS) entry which is preliminary data.</text>
</comment>
<feature type="compositionally biased region" description="Pro residues" evidence="1">
    <location>
        <begin position="664"/>
        <end position="680"/>
    </location>
</feature>
<evidence type="ECO:0000313" key="2">
    <source>
        <dbReference type="EMBL" id="KAJ8333192.1"/>
    </source>
</evidence>
<dbReference type="Proteomes" id="UP001152622">
    <property type="component" value="Chromosome 24"/>
</dbReference>
<feature type="region of interest" description="Disordered" evidence="1">
    <location>
        <begin position="1096"/>
        <end position="1179"/>
    </location>
</feature>
<dbReference type="PANTHER" id="PTHR23039">
    <property type="entry name" value="NANCE-HORAN SYNDROME PROTEIN"/>
    <property type="match status" value="1"/>
</dbReference>
<dbReference type="OrthoDB" id="9948858at2759"/>
<feature type="region of interest" description="Disordered" evidence="1">
    <location>
        <begin position="236"/>
        <end position="276"/>
    </location>
</feature>
<keyword evidence="3" id="KW-1185">Reference proteome</keyword>
<evidence type="ECO:0000256" key="1">
    <source>
        <dbReference type="SAM" id="MobiDB-lite"/>
    </source>
</evidence>
<feature type="region of interest" description="Disordered" evidence="1">
    <location>
        <begin position="900"/>
        <end position="1057"/>
    </location>
</feature>
<feature type="compositionally biased region" description="Pro residues" evidence="1">
    <location>
        <begin position="999"/>
        <end position="1010"/>
    </location>
</feature>
<feature type="region of interest" description="Disordered" evidence="1">
    <location>
        <begin position="365"/>
        <end position="402"/>
    </location>
</feature>
<feature type="region of interest" description="Disordered" evidence="1">
    <location>
        <begin position="437"/>
        <end position="683"/>
    </location>
</feature>
<accession>A0A9Q1E6M5</accession>
<feature type="compositionally biased region" description="Pro residues" evidence="1">
    <location>
        <begin position="770"/>
        <end position="790"/>
    </location>
</feature>
<feature type="region of interest" description="Disordered" evidence="1">
    <location>
        <begin position="725"/>
        <end position="847"/>
    </location>
</feature>
<feature type="compositionally biased region" description="Polar residues" evidence="1">
    <location>
        <begin position="1146"/>
        <end position="1160"/>
    </location>
</feature>
<evidence type="ECO:0000313" key="3">
    <source>
        <dbReference type="Proteomes" id="UP001152622"/>
    </source>
</evidence>
<feature type="region of interest" description="Disordered" evidence="1">
    <location>
        <begin position="110"/>
        <end position="130"/>
    </location>
</feature>
<feature type="compositionally biased region" description="Low complexity" evidence="1">
    <location>
        <begin position="619"/>
        <end position="629"/>
    </location>
</feature>
<dbReference type="AlphaFoldDB" id="A0A9Q1E6M5"/>
<reference evidence="2" key="1">
    <citation type="journal article" date="2023" name="Science">
        <title>Genome structures resolve the early diversification of teleost fishes.</title>
        <authorList>
            <person name="Parey E."/>
            <person name="Louis A."/>
            <person name="Montfort J."/>
            <person name="Bouchez O."/>
            <person name="Roques C."/>
            <person name="Iampietro C."/>
            <person name="Lluch J."/>
            <person name="Castinel A."/>
            <person name="Donnadieu C."/>
            <person name="Desvignes T."/>
            <person name="Floi Bucao C."/>
            <person name="Jouanno E."/>
            <person name="Wen M."/>
            <person name="Mejri S."/>
            <person name="Dirks R."/>
            <person name="Jansen H."/>
            <person name="Henkel C."/>
            <person name="Chen W.J."/>
            <person name="Zahm M."/>
            <person name="Cabau C."/>
            <person name="Klopp C."/>
            <person name="Thompson A.W."/>
            <person name="Robinson-Rechavi M."/>
            <person name="Braasch I."/>
            <person name="Lecointre G."/>
            <person name="Bobe J."/>
            <person name="Postlethwait J.H."/>
            <person name="Berthelot C."/>
            <person name="Roest Crollius H."/>
            <person name="Guiguen Y."/>
        </authorList>
    </citation>
    <scope>NUCLEOTIDE SEQUENCE</scope>
    <source>
        <strain evidence="2">WJC10195</strain>
    </source>
</reference>
<gene>
    <name evidence="2" type="ORF">SKAU_G00420880</name>
</gene>
<protein>
    <recommendedName>
        <fullName evidence="4">KIAA1522</fullName>
    </recommendedName>
</protein>
<dbReference type="PANTHER" id="PTHR23039:SF6">
    <property type="entry name" value="SIMILAR TO MKIAA1522 PROTEIN"/>
    <property type="match status" value="1"/>
</dbReference>
<evidence type="ECO:0008006" key="4">
    <source>
        <dbReference type="Google" id="ProtNLM"/>
    </source>
</evidence>
<feature type="compositionally biased region" description="Polar residues" evidence="1">
    <location>
        <begin position="239"/>
        <end position="256"/>
    </location>
</feature>